<dbReference type="InterPro" id="IPR048015">
    <property type="entry name" value="NTP-PPase_MazG-like_N"/>
</dbReference>
<dbReference type="EC" id="3.6.1.8" evidence="3"/>
<accession>A0A7W9S2N8</accession>
<dbReference type="PROSITE" id="PS51186">
    <property type="entry name" value="GNAT"/>
    <property type="match status" value="1"/>
</dbReference>
<evidence type="ECO:0000256" key="2">
    <source>
        <dbReference type="ARBA" id="ARBA00061115"/>
    </source>
</evidence>
<evidence type="ECO:0000313" key="6">
    <source>
        <dbReference type="EMBL" id="MBB6012981.1"/>
    </source>
</evidence>
<reference evidence="6 7" key="1">
    <citation type="submission" date="2020-08" db="EMBL/GenBank/DDBJ databases">
        <title>Genomic Encyclopedia of Type Strains, Phase IV (KMG-IV): sequencing the most valuable type-strain genomes for metagenomic binning, comparative biology and taxonomic classification.</title>
        <authorList>
            <person name="Goeker M."/>
        </authorList>
    </citation>
    <scope>NUCLEOTIDE SEQUENCE [LARGE SCALE GENOMIC DNA]</scope>
    <source>
        <strain evidence="6 7">DSM 11099</strain>
    </source>
</reference>
<dbReference type="InterPro" id="IPR048011">
    <property type="entry name" value="NTP-PPase_MazG-like_C"/>
</dbReference>
<name>A0A7W9S2N8_9HYPH</name>
<dbReference type="Gene3D" id="1.10.287.1080">
    <property type="entry name" value="MazG-like"/>
    <property type="match status" value="2"/>
</dbReference>
<evidence type="ECO:0000259" key="5">
    <source>
        <dbReference type="PROSITE" id="PS51186"/>
    </source>
</evidence>
<keyword evidence="7" id="KW-1185">Reference proteome</keyword>
<feature type="domain" description="N-acetyltransferase" evidence="5">
    <location>
        <begin position="10"/>
        <end position="165"/>
    </location>
</feature>
<protein>
    <recommendedName>
        <fullName evidence="4">Nucleoside triphosphate pyrophosphohydrolase</fullName>
        <ecNumber evidence="3">3.6.1.8</ecNumber>
    </recommendedName>
</protein>
<dbReference type="PANTHER" id="PTHR30522:SF0">
    <property type="entry name" value="NUCLEOSIDE TRIPHOSPHATE PYROPHOSPHOHYDROLASE"/>
    <property type="match status" value="1"/>
</dbReference>
<dbReference type="GO" id="GO:0046076">
    <property type="term" value="P:dTTP catabolic process"/>
    <property type="evidence" value="ECO:0007669"/>
    <property type="project" value="TreeGrafter"/>
</dbReference>
<proteinExistence type="inferred from homology"/>
<comment type="similarity">
    <text evidence="2">Belongs to the nucleoside triphosphate pyrophosphohydrolase family.</text>
</comment>
<dbReference type="NCBIfam" id="NF007113">
    <property type="entry name" value="PRK09562.1"/>
    <property type="match status" value="1"/>
</dbReference>
<evidence type="ECO:0000256" key="1">
    <source>
        <dbReference type="ARBA" id="ARBA00052141"/>
    </source>
</evidence>
<evidence type="ECO:0000256" key="4">
    <source>
        <dbReference type="ARBA" id="ARBA00074799"/>
    </source>
</evidence>
<dbReference type="Pfam" id="PF00583">
    <property type="entry name" value="Acetyltransf_1"/>
    <property type="match status" value="1"/>
</dbReference>
<evidence type="ECO:0000313" key="7">
    <source>
        <dbReference type="Proteomes" id="UP000533306"/>
    </source>
</evidence>
<dbReference type="PANTHER" id="PTHR30522">
    <property type="entry name" value="NUCLEOSIDE TRIPHOSPHATE PYROPHOSPHOHYDROLASE"/>
    <property type="match status" value="1"/>
</dbReference>
<gene>
    <name evidence="6" type="ORF">HNR59_002326</name>
</gene>
<dbReference type="GO" id="GO:0046061">
    <property type="term" value="P:dATP catabolic process"/>
    <property type="evidence" value="ECO:0007669"/>
    <property type="project" value="TreeGrafter"/>
</dbReference>
<comment type="catalytic activity">
    <reaction evidence="1">
        <text>ATP + H2O = AMP + diphosphate + H(+)</text>
        <dbReference type="Rhea" id="RHEA:14245"/>
        <dbReference type="ChEBI" id="CHEBI:15377"/>
        <dbReference type="ChEBI" id="CHEBI:15378"/>
        <dbReference type="ChEBI" id="CHEBI:30616"/>
        <dbReference type="ChEBI" id="CHEBI:33019"/>
        <dbReference type="ChEBI" id="CHEBI:456215"/>
        <dbReference type="EC" id="3.6.1.8"/>
    </reaction>
</comment>
<comment type="caution">
    <text evidence="6">The sequence shown here is derived from an EMBL/GenBank/DDBJ whole genome shotgun (WGS) entry which is preliminary data.</text>
</comment>
<dbReference type="SUPFAM" id="SSF55729">
    <property type="entry name" value="Acyl-CoA N-acyltransferases (Nat)"/>
    <property type="match status" value="1"/>
</dbReference>
<dbReference type="CDD" id="cd04301">
    <property type="entry name" value="NAT_SF"/>
    <property type="match status" value="1"/>
</dbReference>
<dbReference type="InterPro" id="IPR016181">
    <property type="entry name" value="Acyl_CoA_acyltransferase"/>
</dbReference>
<dbReference type="AlphaFoldDB" id="A0A7W9S2N8"/>
<sequence>MSSQPLPPIESVDRNREAAILKLNNLHALELSWLEPERLSHLLDNAAHALSIGDAEAFLISFDQNADYDSPNFLWFRENFPRFLYVDRVVVSEAARGRGHARRLYEHLFDLALRAGHDTIVCEVNSDPPNPASDAFHDRLGFREVGEATIHGGSKTVRYFARKLDKDGAIPSLTPSKDISRLIEIMAALRAPVGGCPWDVEQTFSTIAPYTIEEAYEVADAIQRGDFDDLREELGDLLLQVVYHARMAEEQGEFAFPDVVEAITTKMIRRHPHVFGDDHARSAGMAKGMWEKIKSQEKAEKRAARIARGQDPEDNGKGYLDSVPLPLPALTRALKLQEKAARVGFDWGAAAPILDKIEEEIGELRQALAAGKSDAIRDEFGDTLFALVNLGRHLGVDSEASLAGTNDKFRNRFHYIERSLDEKGKSLEDATLEEMEELWQQAKGKV</sequence>
<dbReference type="Proteomes" id="UP000533306">
    <property type="component" value="Unassembled WGS sequence"/>
</dbReference>
<dbReference type="GO" id="GO:0006203">
    <property type="term" value="P:dGTP catabolic process"/>
    <property type="evidence" value="ECO:0007669"/>
    <property type="project" value="TreeGrafter"/>
</dbReference>
<dbReference type="Pfam" id="PF03819">
    <property type="entry name" value="MazG"/>
    <property type="match status" value="2"/>
</dbReference>
<evidence type="ECO:0000256" key="3">
    <source>
        <dbReference type="ARBA" id="ARBA00066372"/>
    </source>
</evidence>
<dbReference type="SUPFAM" id="SSF101386">
    <property type="entry name" value="all-alpha NTP pyrophosphatases"/>
    <property type="match status" value="2"/>
</dbReference>
<dbReference type="Gene3D" id="3.40.630.30">
    <property type="match status" value="1"/>
</dbReference>
<dbReference type="GO" id="GO:0016747">
    <property type="term" value="F:acyltransferase activity, transferring groups other than amino-acyl groups"/>
    <property type="evidence" value="ECO:0007669"/>
    <property type="project" value="InterPro"/>
</dbReference>
<dbReference type="InterPro" id="IPR000182">
    <property type="entry name" value="GNAT_dom"/>
</dbReference>
<dbReference type="GO" id="GO:0006950">
    <property type="term" value="P:response to stress"/>
    <property type="evidence" value="ECO:0007669"/>
    <property type="project" value="UniProtKB-ARBA"/>
</dbReference>
<dbReference type="CDD" id="cd11528">
    <property type="entry name" value="NTP-PPase_MazG_Nterm"/>
    <property type="match status" value="1"/>
</dbReference>
<dbReference type="EMBL" id="JACHEU010000001">
    <property type="protein sequence ID" value="MBB6012981.1"/>
    <property type="molecule type" value="Genomic_DNA"/>
</dbReference>
<dbReference type="NCBIfam" id="TIGR00444">
    <property type="entry name" value="mazG"/>
    <property type="match status" value="1"/>
</dbReference>
<dbReference type="GO" id="GO:0047693">
    <property type="term" value="F:ATP diphosphatase activity"/>
    <property type="evidence" value="ECO:0007669"/>
    <property type="project" value="UniProtKB-EC"/>
</dbReference>
<dbReference type="CDD" id="cd11529">
    <property type="entry name" value="NTP-PPase_MazG_Cterm"/>
    <property type="match status" value="1"/>
</dbReference>
<organism evidence="6 7">
    <name type="scientific">Aquamicrobium lusatiense</name>
    <dbReference type="NCBI Taxonomy" id="89772"/>
    <lineage>
        <taxon>Bacteria</taxon>
        <taxon>Pseudomonadati</taxon>
        <taxon>Pseudomonadota</taxon>
        <taxon>Alphaproteobacteria</taxon>
        <taxon>Hyphomicrobiales</taxon>
        <taxon>Phyllobacteriaceae</taxon>
        <taxon>Aquamicrobium</taxon>
    </lineage>
</organism>
<dbReference type="GO" id="GO:0046081">
    <property type="term" value="P:dUTP catabolic process"/>
    <property type="evidence" value="ECO:0007669"/>
    <property type="project" value="TreeGrafter"/>
</dbReference>
<dbReference type="GO" id="GO:0046052">
    <property type="term" value="P:UTP catabolic process"/>
    <property type="evidence" value="ECO:0007669"/>
    <property type="project" value="TreeGrafter"/>
</dbReference>
<dbReference type="FunFam" id="1.10.287.1080:FF:000001">
    <property type="entry name" value="Nucleoside triphosphate pyrophosphohydrolase"/>
    <property type="match status" value="1"/>
</dbReference>
<dbReference type="FunFam" id="1.10.287.1080:FF:000003">
    <property type="entry name" value="Nucleoside triphosphate pyrophosphohydrolase"/>
    <property type="match status" value="1"/>
</dbReference>
<dbReference type="InterPro" id="IPR004518">
    <property type="entry name" value="MazG-like_dom"/>
</dbReference>
<dbReference type="GO" id="GO:0046047">
    <property type="term" value="P:TTP catabolic process"/>
    <property type="evidence" value="ECO:0007669"/>
    <property type="project" value="TreeGrafter"/>
</dbReference>
<dbReference type="InterPro" id="IPR011551">
    <property type="entry name" value="NTP_PyrPHydrolase_MazG"/>
</dbReference>